<reference evidence="1 2" key="1">
    <citation type="submission" date="2019-02" db="EMBL/GenBank/DDBJ databases">
        <title>Deep-cultivation of Planctomycetes and their phenomic and genomic characterization uncovers novel biology.</title>
        <authorList>
            <person name="Wiegand S."/>
            <person name="Jogler M."/>
            <person name="Boedeker C."/>
            <person name="Pinto D."/>
            <person name="Vollmers J."/>
            <person name="Rivas-Marin E."/>
            <person name="Kohn T."/>
            <person name="Peeters S.H."/>
            <person name="Heuer A."/>
            <person name="Rast P."/>
            <person name="Oberbeckmann S."/>
            <person name="Bunk B."/>
            <person name="Jeske O."/>
            <person name="Meyerdierks A."/>
            <person name="Storesund J.E."/>
            <person name="Kallscheuer N."/>
            <person name="Luecker S."/>
            <person name="Lage O.M."/>
            <person name="Pohl T."/>
            <person name="Merkel B.J."/>
            <person name="Hornburger P."/>
            <person name="Mueller R.-W."/>
            <person name="Bruemmer F."/>
            <person name="Labrenz M."/>
            <person name="Spormann A.M."/>
            <person name="Op den Camp H."/>
            <person name="Overmann J."/>
            <person name="Amann R."/>
            <person name="Jetten M.S.M."/>
            <person name="Mascher T."/>
            <person name="Medema M.H."/>
            <person name="Devos D.P."/>
            <person name="Kaster A.-K."/>
            <person name="Ovreas L."/>
            <person name="Rohde M."/>
            <person name="Galperin M.Y."/>
            <person name="Jogler C."/>
        </authorList>
    </citation>
    <scope>NUCLEOTIDE SEQUENCE [LARGE SCALE GENOMIC DNA]</scope>
    <source>
        <strain evidence="1 2">ETA_A1</strain>
    </source>
</reference>
<dbReference type="RefSeq" id="WP_145238755.1">
    <property type="nucleotide sequence ID" value="NZ_CP036273.1"/>
</dbReference>
<accession>A0A517XTA1</accession>
<protein>
    <recommendedName>
        <fullName evidence="3">Carboxypeptidase regulatory-like domain-containing protein</fullName>
    </recommendedName>
</protein>
<dbReference type="OrthoDB" id="285058at2"/>
<evidence type="ECO:0000313" key="2">
    <source>
        <dbReference type="Proteomes" id="UP000319576"/>
    </source>
</evidence>
<dbReference type="PROSITE" id="PS51257">
    <property type="entry name" value="PROKAR_LIPOPROTEIN"/>
    <property type="match status" value="1"/>
</dbReference>
<evidence type="ECO:0008006" key="3">
    <source>
        <dbReference type="Google" id="ProtNLM"/>
    </source>
</evidence>
<gene>
    <name evidence="1" type="ORF">ETAA1_26790</name>
</gene>
<dbReference type="Proteomes" id="UP000319576">
    <property type="component" value="Chromosome"/>
</dbReference>
<sequence length="148" mass="15347">MTVAAFRSPPPLRRILAGFVACAGVTFTGCGTKGPELYQVKGTVLVNKKAAEHATVVLHPVNPATPDAPKPRGKVNADGSFTLTTHTVGDGAPAGEYRVTVEQWLAGARSDDPPANRLPAKYADPNTSGLTATISAGATELKAIEITR</sequence>
<keyword evidence="2" id="KW-1185">Reference proteome</keyword>
<proteinExistence type="predicted"/>
<organism evidence="1 2">
    <name type="scientific">Urbifossiella limnaea</name>
    <dbReference type="NCBI Taxonomy" id="2528023"/>
    <lineage>
        <taxon>Bacteria</taxon>
        <taxon>Pseudomonadati</taxon>
        <taxon>Planctomycetota</taxon>
        <taxon>Planctomycetia</taxon>
        <taxon>Gemmatales</taxon>
        <taxon>Gemmataceae</taxon>
        <taxon>Urbifossiella</taxon>
    </lineage>
</organism>
<dbReference type="EMBL" id="CP036273">
    <property type="protein sequence ID" value="QDU20721.1"/>
    <property type="molecule type" value="Genomic_DNA"/>
</dbReference>
<name>A0A517XTA1_9BACT</name>
<dbReference type="AlphaFoldDB" id="A0A517XTA1"/>
<evidence type="ECO:0000313" key="1">
    <source>
        <dbReference type="EMBL" id="QDU20721.1"/>
    </source>
</evidence>
<dbReference type="KEGG" id="uli:ETAA1_26790"/>